<gene>
    <name evidence="1" type="ORF">BdWA1_001921</name>
</gene>
<dbReference type="RefSeq" id="XP_067803514.1">
    <property type="nucleotide sequence ID" value="XM_067946950.1"/>
</dbReference>
<proteinExistence type="predicted"/>
<dbReference type="GeneID" id="94336219"/>
<dbReference type="Proteomes" id="UP001214638">
    <property type="component" value="Unassembled WGS sequence"/>
</dbReference>
<evidence type="ECO:0000313" key="1">
    <source>
        <dbReference type="EMBL" id="KAK2196672.1"/>
    </source>
</evidence>
<accession>A0AAD9PKT0</accession>
<comment type="caution">
    <text evidence="1">The sequence shown here is derived from an EMBL/GenBank/DDBJ whole genome shotgun (WGS) entry which is preliminary data.</text>
</comment>
<dbReference type="EMBL" id="JALLKP010000002">
    <property type="protein sequence ID" value="KAK2196672.1"/>
    <property type="molecule type" value="Genomic_DNA"/>
</dbReference>
<name>A0AAD9PKT0_9APIC</name>
<keyword evidence="2" id="KW-1185">Reference proteome</keyword>
<evidence type="ECO:0000313" key="2">
    <source>
        <dbReference type="Proteomes" id="UP001214638"/>
    </source>
</evidence>
<dbReference type="KEGG" id="bdw:94336219"/>
<protein>
    <submittedName>
        <fullName evidence="1">Uncharacterized protein</fullName>
    </submittedName>
</protein>
<organism evidence="1 2">
    <name type="scientific">Babesia duncani</name>
    <dbReference type="NCBI Taxonomy" id="323732"/>
    <lineage>
        <taxon>Eukaryota</taxon>
        <taxon>Sar</taxon>
        <taxon>Alveolata</taxon>
        <taxon>Apicomplexa</taxon>
        <taxon>Aconoidasida</taxon>
        <taxon>Piroplasmida</taxon>
        <taxon>Babesiidae</taxon>
        <taxon>Babesia</taxon>
    </lineage>
</organism>
<reference evidence="1" key="1">
    <citation type="journal article" date="2023" name="Nat. Microbiol.">
        <title>Babesia duncani multi-omics identifies virulence factors and drug targets.</title>
        <authorList>
            <person name="Singh P."/>
            <person name="Lonardi S."/>
            <person name="Liang Q."/>
            <person name="Vydyam P."/>
            <person name="Khabirova E."/>
            <person name="Fang T."/>
            <person name="Gihaz S."/>
            <person name="Thekkiniath J."/>
            <person name="Munshi M."/>
            <person name="Abel S."/>
            <person name="Ciampossin L."/>
            <person name="Batugedara G."/>
            <person name="Gupta M."/>
            <person name="Lu X.M."/>
            <person name="Lenz T."/>
            <person name="Chakravarty S."/>
            <person name="Cornillot E."/>
            <person name="Hu Y."/>
            <person name="Ma W."/>
            <person name="Gonzalez L.M."/>
            <person name="Sanchez S."/>
            <person name="Estrada K."/>
            <person name="Sanchez-Flores A."/>
            <person name="Montero E."/>
            <person name="Harb O.S."/>
            <person name="Le Roch K.G."/>
            <person name="Mamoun C.B."/>
        </authorList>
    </citation>
    <scope>NUCLEOTIDE SEQUENCE</scope>
    <source>
        <strain evidence="1">WA1</strain>
    </source>
</reference>
<sequence>MDKVAIPALVSDKAVAFFGTISKDTKAVQNQLMYQPNIKNPKFYEVITFENTPCAFFSIAILPPQVCLTFANVDSVTFKSETHQDALDSCEYFIFARMVYANGQRRYRKCSLVDIPQCSWRLFVLEEPEPIVDCIMIVGNMSCISFVIFKRDGGLGLINGELILACDAPQDAIYYGNNILDFEINDISTSTSYLAADVVPQTPEIDDDINIGILDPSSQAASSLLQLVDELVIDLKRSETLEIIEANIEALTNSQDVVPSQIDDILQALESLYWHSEFMFDSAISTDGLLKLTKICCEKLTFTSDDLHFKLLHSLLRDEKLAMSCMGSDVNLPGIIVSKFTTRRLFHQQVALDLLNDILVHYKCIEKFTEGKKSLYHQFSAAIENDRVHEIFNAQLRDIESKLELYTALKEATRLFYKLKNCDVHSISIDMPTAFLNSLLTVAGLIEEYEKSVKDSNTIPGYPVSYLVSVNVSELLLELVHHLKVQPYAFAFAFKNYLGIFEHIINLMLTMELAIDPSAIAREFMALLDPMKRLIHVDLNLAHGMFAEICSKVAAIGGRAKKARLVSLIIRGTNIEAGINHLYCTCSGTNANGDLESLVMILSLPQLFPALLDTLEKQCICRYDVPILAYRLGLVLLWCLERDYSGSLLFNHGQRLWSILQHVTNVNENGHRHELENCRELSKLQENEMLHALGEIFNHQDELSIDFKTLLDTCNSIADPFGLKPSLSTLNCNGLMGVNLQGKYLTSFMKHYRLEGATKHFCSKQISQSYSTSDNINQVLELYWGSNAGDLDRYKTNGFDMLQAQIYSKCRLNVLAPKRMPRFLHAQLRMLCHMVTLEENIESVHAFALGIAPMDSIIALWSHVLANICPDLDTVLYAPLGSFSSVLGYKWLQGAQDSLEYICTLSNLVCGILEAITKSDCGNIVYNRAGAFAKAIRFRFTGDTFEYSCGGDLITIPLGYFNDVVLRLVILTAAQLGHFENCTQPGSAAFKCLVACGHLVYFWYHRFEKSRRYLMNELMKAYTSLPKMGLGIGYLIVAAKPRNFCNFVLQVHALGSERGDAKHVYFHDGYYEYWTESMETDDLQPRNVLFVPLLVDFMCTLANRCVGSNASNLVFIANMTYYMQLNGLQMDVFIKAVASGVLSGNPKGLLRMCYFYRCLVSLYHGDPQAQVRQRFCILLDVMEFYARVQSLAESQEYQQTQLEHILLDGYKEAMGLLNSMWRKSASIIASYTEFTDLVAFVSSALCYICKLIYNRVDAGIDNRVDITIVAGLETLCLAFQIPLVCLLCLYTLPQASLETITRCIGHECESEHLQVAPNFGICLSQVIEHLCNRVMTTNVTIGLVGLELIQELCELIHYTGEYQDCFLYNLVHATMVKDIKVTDSLFRHVLEMLQDAITGFNIPSNEADSNLLLRMLLLQNSFQYLDANVAPRDVPKSIPLSLFLKEAAAPSCYNRSTSLDLLNQIAHCQSHVPPAQDDFEEYIREFSTFDFDCSIASISNRQLQVDGKVFDRLHIPKTVTMRIEKLDNTDQVRYRKSSSSRAPSKHVDEFDYEKAAASYATIKGWSKETIQKLAANITCKHWHDFDTELSTKGLNLKSLVTNPMQLKDPLARSSLCEAVAHHAEISELLINCGFSLG</sequence>